<feature type="region of interest" description="Disordered" evidence="1">
    <location>
        <begin position="30"/>
        <end position="59"/>
    </location>
</feature>
<dbReference type="CDD" id="cd06325">
    <property type="entry name" value="PBP1_ABC_unchar_transporter"/>
    <property type="match status" value="1"/>
</dbReference>
<dbReference type="PANTHER" id="PTHR35271:SF1">
    <property type="entry name" value="ABC TRANSPORTER, SUBSTRATE-BINDING LIPOPROTEIN"/>
    <property type="match status" value="1"/>
</dbReference>
<dbReference type="InterPro" id="IPR007487">
    <property type="entry name" value="ABC_transpt-TYRBP-like"/>
</dbReference>
<feature type="signal peptide" evidence="2">
    <location>
        <begin position="1"/>
        <end position="25"/>
    </location>
</feature>
<keyword evidence="4" id="KW-1185">Reference proteome</keyword>
<evidence type="ECO:0000256" key="1">
    <source>
        <dbReference type="SAM" id="MobiDB-lite"/>
    </source>
</evidence>
<dbReference type="SUPFAM" id="SSF53822">
    <property type="entry name" value="Periplasmic binding protein-like I"/>
    <property type="match status" value="1"/>
</dbReference>
<gene>
    <name evidence="3" type="ORF">QJ036_06040</name>
</gene>
<accession>A0AAP4BAE8</accession>
<dbReference type="PROSITE" id="PS51257">
    <property type="entry name" value="PROKAR_LIPOPROTEIN"/>
    <property type="match status" value="1"/>
</dbReference>
<organism evidence="3 4">
    <name type="scientific">Fusibacillus kribbianus</name>
    <dbReference type="NCBI Taxonomy" id="3044208"/>
    <lineage>
        <taxon>Bacteria</taxon>
        <taxon>Bacillati</taxon>
        <taxon>Bacillota</taxon>
        <taxon>Clostridia</taxon>
        <taxon>Lachnospirales</taxon>
        <taxon>Lachnospiraceae</taxon>
        <taxon>Fusibacillus</taxon>
    </lineage>
</organism>
<keyword evidence="2" id="KW-0732">Signal</keyword>
<sequence length="363" mass="38556">MKKHSLVKKVIAMTAAIAMSLSLIACGGTKAEETKAETKKEETTEKETEKGTEASKETAAQTEKKDLKIAIVKQMDHASLDEIANAIAAELDAIAEKNGITIDYEIYSGQGEQSVLKQLGDQAISDQVDAIIPIATMAAQVMTVCAEETKTPVIYAAISDPIAAELTGIDYVTGTSDALNVEFIMDMMLAQNPDVKKVGLLYSLSEVNSATPIAEAKAYLEAKNIAYTEATGNTNDEVIAAASVLVSEKVDAIFTPTDNVVMAAELANADTFIEAGIPHYTGADSFVRNGAFTTCGVNYTDLGTKTADLAYEAVTEGMDGLEDFYKMDGGIITVNTETAAGLNIDYSVFKDMGELVEVTTSEE</sequence>
<dbReference type="Gene3D" id="3.40.50.2300">
    <property type="match status" value="2"/>
</dbReference>
<evidence type="ECO:0000313" key="4">
    <source>
        <dbReference type="Proteomes" id="UP001300383"/>
    </source>
</evidence>
<dbReference type="PANTHER" id="PTHR35271">
    <property type="entry name" value="ABC TRANSPORTER, SUBSTRATE-BINDING LIPOPROTEIN-RELATED"/>
    <property type="match status" value="1"/>
</dbReference>
<comment type="caution">
    <text evidence="3">The sequence shown here is derived from an EMBL/GenBank/DDBJ whole genome shotgun (WGS) entry which is preliminary data.</text>
</comment>
<dbReference type="AlphaFoldDB" id="A0AAP4BAE8"/>
<feature type="chain" id="PRO_5042871329" evidence="2">
    <location>
        <begin position="26"/>
        <end position="363"/>
    </location>
</feature>
<dbReference type="RefSeq" id="WP_283230544.1">
    <property type="nucleotide sequence ID" value="NZ_JASGBQ010000007.1"/>
</dbReference>
<proteinExistence type="predicted"/>
<dbReference type="EMBL" id="JASGBQ010000007">
    <property type="protein sequence ID" value="MDI9242040.1"/>
    <property type="molecule type" value="Genomic_DNA"/>
</dbReference>
<dbReference type="InterPro" id="IPR028082">
    <property type="entry name" value="Peripla_BP_I"/>
</dbReference>
<evidence type="ECO:0000256" key="2">
    <source>
        <dbReference type="SAM" id="SignalP"/>
    </source>
</evidence>
<protein>
    <submittedName>
        <fullName evidence="3">ABC transporter substrate-binding protein</fullName>
    </submittedName>
</protein>
<name>A0AAP4BAE8_9FIRM</name>
<evidence type="ECO:0000313" key="3">
    <source>
        <dbReference type="EMBL" id="MDI9242040.1"/>
    </source>
</evidence>
<dbReference type="Proteomes" id="UP001300383">
    <property type="component" value="Unassembled WGS sequence"/>
</dbReference>
<dbReference type="Pfam" id="PF04392">
    <property type="entry name" value="ABC_sub_bind"/>
    <property type="match status" value="1"/>
</dbReference>
<reference evidence="3 4" key="1">
    <citation type="submission" date="2023-05" db="EMBL/GenBank/DDBJ databases">
        <title>[ruminococcus] sp. nov., isolated from a pig farm feces dump.</title>
        <authorList>
            <person name="Chang Y.-H."/>
        </authorList>
    </citation>
    <scope>NUCLEOTIDE SEQUENCE [LARGE SCALE GENOMIC DNA]</scope>
    <source>
        <strain evidence="3 4">YH-rum2234</strain>
    </source>
</reference>